<keyword evidence="7" id="KW-1185">Reference proteome</keyword>
<dbReference type="EMBL" id="BAAAHC010000019">
    <property type="protein sequence ID" value="GAA0536152.1"/>
    <property type="molecule type" value="Genomic_DNA"/>
</dbReference>
<evidence type="ECO:0000313" key="7">
    <source>
        <dbReference type="Proteomes" id="UP001500220"/>
    </source>
</evidence>
<sequence length="393" mass="42344">MVAGASGGDLVDRAATLRPVLERNRAEGERERRLPEESIAALTEAGLFRAWVPRRFGGLEHDLRTVMDATAEVTKGDASAGWLVLILACGDWLTGLFPDRAQEEVFGTDPDTRVCQVLTPKATARRTDGGWLVSGNWAPASGCLHAGWAMLGMVLPEAGDEPGGAAFGLVPMADLRVKDTWFTLGMRATGSNLLVGEDVFVPEHRVLRRGPATRGEFPRHRNDSPRYRTALVPTLATFLIAPFLGMAELALDHVVAQSGRRGIAFTSYERQRDSTGFQLAVAEASMKLDVARLVADRAAAVVEGHALSGTHPDLLERARLRMHSSHAVQQCREAVDVLVSAYGAGALAEADPLQAVLRDIQTASRHALSHPASNAEVFGRALLNVEPNITEMI</sequence>
<dbReference type="SUPFAM" id="SSF47203">
    <property type="entry name" value="Acyl-CoA dehydrogenase C-terminal domain-like"/>
    <property type="match status" value="1"/>
</dbReference>
<dbReference type="PANTHER" id="PTHR43884:SF12">
    <property type="entry name" value="ISOVALERYL-COA DEHYDROGENASE, MITOCHONDRIAL-RELATED"/>
    <property type="match status" value="1"/>
</dbReference>
<evidence type="ECO:0000313" key="5">
    <source>
        <dbReference type="EMBL" id="GGI86229.1"/>
    </source>
</evidence>
<dbReference type="Gene3D" id="1.20.140.10">
    <property type="entry name" value="Butyryl-CoA Dehydrogenase, subunit A, domain 3"/>
    <property type="match status" value="1"/>
</dbReference>
<dbReference type="Gene3D" id="1.10.540.10">
    <property type="entry name" value="Acyl-CoA dehydrogenase/oxidase, N-terminal domain"/>
    <property type="match status" value="1"/>
</dbReference>
<evidence type="ECO:0000313" key="6">
    <source>
        <dbReference type="Proteomes" id="UP000597989"/>
    </source>
</evidence>
<protein>
    <submittedName>
        <fullName evidence="4 5">Acyl-CoA dehydrogenase</fullName>
    </submittedName>
</protein>
<dbReference type="Pfam" id="PF08028">
    <property type="entry name" value="Acyl-CoA_dh_2"/>
    <property type="match status" value="1"/>
</dbReference>
<organism evidence="5 6">
    <name type="scientific">Saccharopolyspora thermophila</name>
    <dbReference type="NCBI Taxonomy" id="89367"/>
    <lineage>
        <taxon>Bacteria</taxon>
        <taxon>Bacillati</taxon>
        <taxon>Actinomycetota</taxon>
        <taxon>Actinomycetes</taxon>
        <taxon>Pseudonocardiales</taxon>
        <taxon>Pseudonocardiaceae</taxon>
        <taxon>Saccharopolyspora</taxon>
    </lineage>
</organism>
<feature type="domain" description="Acyl-CoA dehydrogenase C-terminal" evidence="3">
    <location>
        <begin position="241"/>
        <end position="368"/>
    </location>
</feature>
<feature type="domain" description="Acyl-CoA dehydrogenase/oxidase N-terminal" evidence="2">
    <location>
        <begin position="21"/>
        <end position="84"/>
    </location>
</feature>
<dbReference type="InterPro" id="IPR013786">
    <property type="entry name" value="AcylCoA_DH/ox_N"/>
</dbReference>
<dbReference type="InterPro" id="IPR046373">
    <property type="entry name" value="Acyl-CoA_Oxase/DH_mid-dom_sf"/>
</dbReference>
<dbReference type="GO" id="GO:0003995">
    <property type="term" value="F:acyl-CoA dehydrogenase activity"/>
    <property type="evidence" value="ECO:0007669"/>
    <property type="project" value="TreeGrafter"/>
</dbReference>
<evidence type="ECO:0000313" key="4">
    <source>
        <dbReference type="EMBL" id="GAA0536152.1"/>
    </source>
</evidence>
<name>A0A917ND58_9PSEU</name>
<reference evidence="4 7" key="2">
    <citation type="journal article" date="2019" name="Int. J. Syst. Evol. Microbiol.">
        <title>The Global Catalogue of Microorganisms (GCM) 10K type strain sequencing project: providing services to taxonomists for standard genome sequencing and annotation.</title>
        <authorList>
            <consortium name="The Broad Institute Genomics Platform"/>
            <consortium name="The Broad Institute Genome Sequencing Center for Infectious Disease"/>
            <person name="Wu L."/>
            <person name="Ma J."/>
        </authorList>
    </citation>
    <scope>NUCLEOTIDE SEQUENCE [LARGE SCALE GENOMIC DNA]</scope>
    <source>
        <strain evidence="4 7">JCM 10664</strain>
    </source>
</reference>
<dbReference type="PANTHER" id="PTHR43884">
    <property type="entry name" value="ACYL-COA DEHYDROGENASE"/>
    <property type="match status" value="1"/>
</dbReference>
<gene>
    <name evidence="4" type="ORF">GCM10009545_43550</name>
    <name evidence="5" type="ORF">GCM10011581_24190</name>
</gene>
<reference evidence="5" key="3">
    <citation type="submission" date="2020-09" db="EMBL/GenBank/DDBJ databases">
        <authorList>
            <person name="Sun Q."/>
            <person name="Zhou Y."/>
        </authorList>
    </citation>
    <scope>NUCLEOTIDE SEQUENCE</scope>
    <source>
        <strain evidence="5">CGMCC 4.7206</strain>
    </source>
</reference>
<comment type="caution">
    <text evidence="5">The sequence shown here is derived from an EMBL/GenBank/DDBJ whole genome shotgun (WGS) entry which is preliminary data.</text>
</comment>
<dbReference type="Proteomes" id="UP000597989">
    <property type="component" value="Unassembled WGS sequence"/>
</dbReference>
<dbReference type="SUPFAM" id="SSF56645">
    <property type="entry name" value="Acyl-CoA dehydrogenase NM domain-like"/>
    <property type="match status" value="1"/>
</dbReference>
<evidence type="ECO:0000256" key="1">
    <source>
        <dbReference type="ARBA" id="ARBA00023002"/>
    </source>
</evidence>
<dbReference type="InterPro" id="IPR036250">
    <property type="entry name" value="AcylCo_DH-like_C"/>
</dbReference>
<dbReference type="Pfam" id="PF02771">
    <property type="entry name" value="Acyl-CoA_dh_N"/>
    <property type="match status" value="1"/>
</dbReference>
<dbReference type="InterPro" id="IPR037069">
    <property type="entry name" value="AcylCoA_DH/ox_N_sf"/>
</dbReference>
<keyword evidence="1" id="KW-0560">Oxidoreductase</keyword>
<dbReference type="RefSeq" id="WP_188987426.1">
    <property type="nucleotide sequence ID" value="NZ_BAAAHC010000019.1"/>
</dbReference>
<dbReference type="EMBL" id="BMMT01000007">
    <property type="protein sequence ID" value="GGI86229.1"/>
    <property type="molecule type" value="Genomic_DNA"/>
</dbReference>
<dbReference type="InterPro" id="IPR009100">
    <property type="entry name" value="AcylCoA_DH/oxidase_NM_dom_sf"/>
</dbReference>
<reference evidence="5 6" key="1">
    <citation type="journal article" date="2014" name="Int. J. Syst. Evol. Microbiol.">
        <title>Complete genome sequence of Corynebacterium casei LMG S-19264T (=DSM 44701T), isolated from a smear-ripened cheese.</title>
        <authorList>
            <consortium name="US DOE Joint Genome Institute (JGI-PGF)"/>
            <person name="Walter F."/>
            <person name="Albersmeier A."/>
            <person name="Kalinowski J."/>
            <person name="Ruckert C."/>
        </authorList>
    </citation>
    <scope>NUCLEOTIDE SEQUENCE [LARGE SCALE GENOMIC DNA]</scope>
    <source>
        <strain evidence="5 6">CGMCC 4.7206</strain>
    </source>
</reference>
<dbReference type="Proteomes" id="UP001500220">
    <property type="component" value="Unassembled WGS sequence"/>
</dbReference>
<dbReference type="PIRSF" id="PIRSF016578">
    <property type="entry name" value="HsaA"/>
    <property type="match status" value="1"/>
</dbReference>
<dbReference type="InterPro" id="IPR013107">
    <property type="entry name" value="Acyl-CoA_DH_C"/>
</dbReference>
<evidence type="ECO:0000259" key="2">
    <source>
        <dbReference type="Pfam" id="PF02771"/>
    </source>
</evidence>
<dbReference type="Gene3D" id="2.40.110.10">
    <property type="entry name" value="Butyryl-CoA Dehydrogenase, subunit A, domain 2"/>
    <property type="match status" value="1"/>
</dbReference>
<dbReference type="GO" id="GO:0050660">
    <property type="term" value="F:flavin adenine dinucleotide binding"/>
    <property type="evidence" value="ECO:0007669"/>
    <property type="project" value="InterPro"/>
</dbReference>
<reference evidence="4" key="4">
    <citation type="submission" date="2023-12" db="EMBL/GenBank/DDBJ databases">
        <authorList>
            <person name="Sun Q."/>
            <person name="Inoue M."/>
        </authorList>
    </citation>
    <scope>NUCLEOTIDE SEQUENCE</scope>
    <source>
        <strain evidence="4">JCM 10664</strain>
    </source>
</reference>
<evidence type="ECO:0000259" key="3">
    <source>
        <dbReference type="Pfam" id="PF08028"/>
    </source>
</evidence>
<accession>A0A917ND58</accession>
<proteinExistence type="predicted"/>
<dbReference type="AlphaFoldDB" id="A0A917ND58"/>